<feature type="compositionally biased region" description="Pro residues" evidence="7">
    <location>
        <begin position="404"/>
        <end position="419"/>
    </location>
</feature>
<dbReference type="SUPFAM" id="SSF54768">
    <property type="entry name" value="dsRNA-binding domain-like"/>
    <property type="match status" value="1"/>
</dbReference>
<comment type="function">
    <text evidence="5">Involved in DNA double-strand break (DSB) repair and recombination. Promotes the annealing of complementary single-stranded DNA and by stimulation of the RAD51 recombinase.</text>
</comment>
<feature type="region of interest" description="Disordered" evidence="7">
    <location>
        <begin position="195"/>
        <end position="477"/>
    </location>
</feature>
<feature type="compositionally biased region" description="Basic and acidic residues" evidence="7">
    <location>
        <begin position="253"/>
        <end position="268"/>
    </location>
</feature>
<evidence type="ECO:0000256" key="3">
    <source>
        <dbReference type="ARBA" id="ARBA00023172"/>
    </source>
</evidence>
<dbReference type="InterPro" id="IPR007232">
    <property type="entry name" value="Rad52_Rad59_Rad22"/>
</dbReference>
<dbReference type="GO" id="GO:0000724">
    <property type="term" value="P:double-strand break repair via homologous recombination"/>
    <property type="evidence" value="ECO:0007669"/>
    <property type="project" value="TreeGrafter"/>
</dbReference>
<dbReference type="GO" id="GO:0006312">
    <property type="term" value="P:mitotic recombination"/>
    <property type="evidence" value="ECO:0007669"/>
    <property type="project" value="TreeGrafter"/>
</dbReference>
<dbReference type="PANTHER" id="PTHR12132:SF1">
    <property type="entry name" value="DNA REPAIR PROTEIN RAD52 HOMOLOG"/>
    <property type="match status" value="1"/>
</dbReference>
<reference evidence="8" key="1">
    <citation type="journal article" date="2019" name="G3 (Bethesda)">
        <title>Genome Assemblies of Two Rare Opportunistic Yeast Pathogens: Diutina rugosa (syn. Candida rugosa) and Trichomonascus ciferrii (syn. Candida ciferrii).</title>
        <authorList>
            <person name="Mixao V."/>
            <person name="Saus E."/>
            <person name="Hansen A.P."/>
            <person name="Lass-Florl C."/>
            <person name="Gabaldon T."/>
        </authorList>
    </citation>
    <scope>NUCLEOTIDE SEQUENCE</scope>
    <source>
        <strain evidence="8">CBS 4856</strain>
    </source>
</reference>
<feature type="compositionally biased region" description="Polar residues" evidence="7">
    <location>
        <begin position="448"/>
        <end position="477"/>
    </location>
</feature>
<proteinExistence type="inferred from homology"/>
<dbReference type="VEuPathDB" id="FungiDB:TRICI_003572"/>
<accession>A0A642V4T1</accession>
<feature type="region of interest" description="Disordered" evidence="7">
    <location>
        <begin position="1"/>
        <end position="24"/>
    </location>
</feature>
<dbReference type="GO" id="GO:0003697">
    <property type="term" value="F:single-stranded DNA binding"/>
    <property type="evidence" value="ECO:0007669"/>
    <property type="project" value="UniProtKB-ARBA"/>
</dbReference>
<evidence type="ECO:0000256" key="2">
    <source>
        <dbReference type="ARBA" id="ARBA00022763"/>
    </source>
</evidence>
<evidence type="ECO:0000313" key="8">
    <source>
        <dbReference type="EMBL" id="KAA8912243.1"/>
    </source>
</evidence>
<feature type="compositionally biased region" description="Low complexity" evidence="7">
    <location>
        <begin position="1"/>
        <end position="12"/>
    </location>
</feature>
<dbReference type="InterPro" id="IPR042525">
    <property type="entry name" value="Rad52_Rad59_Rad22_sf"/>
</dbReference>
<keyword evidence="2" id="KW-0227">DNA damage</keyword>
<dbReference type="Pfam" id="PF04098">
    <property type="entry name" value="Rad52_Rad22"/>
    <property type="match status" value="1"/>
</dbReference>
<dbReference type="Proteomes" id="UP000761534">
    <property type="component" value="Unassembled WGS sequence"/>
</dbReference>
<feature type="compositionally biased region" description="Low complexity" evidence="7">
    <location>
        <begin position="373"/>
        <end position="384"/>
    </location>
</feature>
<dbReference type="EMBL" id="SWFS01000260">
    <property type="protein sequence ID" value="KAA8912243.1"/>
    <property type="molecule type" value="Genomic_DNA"/>
</dbReference>
<dbReference type="OrthoDB" id="206565at2759"/>
<feature type="compositionally biased region" description="Acidic residues" evidence="7">
    <location>
        <begin position="279"/>
        <end position="306"/>
    </location>
</feature>
<evidence type="ECO:0000313" key="9">
    <source>
        <dbReference type="Proteomes" id="UP000761534"/>
    </source>
</evidence>
<evidence type="ECO:0000256" key="4">
    <source>
        <dbReference type="ARBA" id="ARBA00023204"/>
    </source>
</evidence>
<comment type="similarity">
    <text evidence="1">Belongs to the RAD52 family.</text>
</comment>
<evidence type="ECO:0000256" key="5">
    <source>
        <dbReference type="ARBA" id="ARBA00037138"/>
    </source>
</evidence>
<evidence type="ECO:0000256" key="1">
    <source>
        <dbReference type="ARBA" id="ARBA00006638"/>
    </source>
</evidence>
<dbReference type="Gene3D" id="3.30.390.80">
    <property type="entry name" value="DNA repair protein Rad52/59/22"/>
    <property type="match status" value="1"/>
</dbReference>
<dbReference type="GO" id="GO:0005634">
    <property type="term" value="C:nucleus"/>
    <property type="evidence" value="ECO:0007669"/>
    <property type="project" value="TreeGrafter"/>
</dbReference>
<comment type="caution">
    <text evidence="8">The sequence shown here is derived from an EMBL/GenBank/DDBJ whole genome shotgun (WGS) entry which is preliminary data.</text>
</comment>
<evidence type="ECO:0000256" key="6">
    <source>
        <dbReference type="ARBA" id="ARBA00041062"/>
    </source>
</evidence>
<sequence length="477" mass="52310">MNGSSSREGASGSRKRARCEVEEGNGQAFSREEYERIQTTLAKKLGPEFVSSRNNGAMNVVYLEGAKAISLANEIFGFNGWNFSLGEFVTDYCDVSERTGRVSLGLSVVARITLRDGAFREDIGYGIMENARSKGAAYEKCKKEAVTDALKRALRQFGNALGNCLYDNKFTQRVGRIRVRDLPVEEDELYRAPEYRRDAERRKEPPTTTVIVPAKKAKPDATATTPPVLPPPHKPHPPHAPAAASAAVADPPIKTEEEALRERERESLKNNLQSADFLGSDDMDDYELPSQPDEGEEDDVDEEDGEPAGVFEQQEVINPVNEKNESELLQFVHGSQAPVLQEGRPPPAGKFDPSYQTPDIKRTITHDKSVPIRRSAVNSNSNSNRQTSTPEPPPSSNNSYRSSPVPPKYQNPLVRPPAGPAGSPMVGTPKMRYYRPPAGPLSDKGLSALNTTPLHQTKPINNDTNNKTSPAAANNYA</sequence>
<evidence type="ECO:0000256" key="7">
    <source>
        <dbReference type="SAM" id="MobiDB-lite"/>
    </source>
</evidence>
<dbReference type="AlphaFoldDB" id="A0A642V4T1"/>
<protein>
    <recommendedName>
        <fullName evidence="6">DNA repair and recombination protein RAD52</fullName>
    </recommendedName>
</protein>
<feature type="compositionally biased region" description="Basic and acidic residues" evidence="7">
    <location>
        <begin position="195"/>
        <end position="205"/>
    </location>
</feature>
<keyword evidence="4" id="KW-0234">DNA repair</keyword>
<dbReference type="PANTHER" id="PTHR12132">
    <property type="entry name" value="DNA REPAIR AND RECOMBINATION PROTEIN RAD52, RAD59"/>
    <property type="match status" value="1"/>
</dbReference>
<dbReference type="FunFam" id="3.30.390.80:FF:000001">
    <property type="entry name" value="DNA repair protein RAD52 homolog"/>
    <property type="match status" value="1"/>
</dbReference>
<dbReference type="InterPro" id="IPR041247">
    <property type="entry name" value="Rad52_fam"/>
</dbReference>
<keyword evidence="9" id="KW-1185">Reference proteome</keyword>
<feature type="compositionally biased region" description="Low complexity" evidence="7">
    <location>
        <begin position="241"/>
        <end position="252"/>
    </location>
</feature>
<gene>
    <name evidence="8" type="ORF">TRICI_003572</name>
</gene>
<organism evidence="8 9">
    <name type="scientific">Trichomonascus ciferrii</name>
    <dbReference type="NCBI Taxonomy" id="44093"/>
    <lineage>
        <taxon>Eukaryota</taxon>
        <taxon>Fungi</taxon>
        <taxon>Dikarya</taxon>
        <taxon>Ascomycota</taxon>
        <taxon>Saccharomycotina</taxon>
        <taxon>Dipodascomycetes</taxon>
        <taxon>Dipodascales</taxon>
        <taxon>Trichomonascaceae</taxon>
        <taxon>Trichomonascus</taxon>
        <taxon>Trichomonascus ciferrii complex</taxon>
    </lineage>
</organism>
<keyword evidence="3" id="KW-0233">DNA recombination</keyword>
<dbReference type="GO" id="GO:0045002">
    <property type="term" value="P:double-strand break repair via single-strand annealing"/>
    <property type="evidence" value="ECO:0007669"/>
    <property type="project" value="TreeGrafter"/>
</dbReference>
<feature type="compositionally biased region" description="Basic and acidic residues" evidence="7">
    <location>
        <begin position="359"/>
        <end position="370"/>
    </location>
</feature>
<name>A0A642V4T1_9ASCO</name>